<name>A0A498D5M3_9BACI</name>
<comment type="caution">
    <text evidence="1">The sequence shown here is derived from an EMBL/GenBank/DDBJ whole genome shotgun (WGS) entry which is preliminary data.</text>
</comment>
<dbReference type="EMBL" id="RCHR01000016">
    <property type="protein sequence ID" value="RLL39804.1"/>
    <property type="molecule type" value="Genomic_DNA"/>
</dbReference>
<sequence length="129" mass="15159">MVNRIFKFLKNDSKLKKKINVISVGDIIQFKGGKGYKVKRVNKPNDKYSLGNIYLEPHGTWFPVPLPGDNSLEKETWDNIRYFNYDMEQRAKSIQSVVQTEESREPDFYRLSKEEAHDLALQCMQNKKD</sequence>
<gene>
    <name evidence="1" type="ORF">D8M04_19815</name>
</gene>
<reference evidence="1 2" key="1">
    <citation type="submission" date="2018-10" db="EMBL/GenBank/DDBJ databases">
        <title>Oceanobacillus sp. YLB-02 draft genome.</title>
        <authorList>
            <person name="Yu L."/>
        </authorList>
    </citation>
    <scope>NUCLEOTIDE SEQUENCE [LARGE SCALE GENOMIC DNA]</scope>
    <source>
        <strain evidence="1 2">YLB-02</strain>
    </source>
</reference>
<dbReference type="OrthoDB" id="2973636at2"/>
<organism evidence="1 2">
    <name type="scientific">Oceanobacillus piezotolerans</name>
    <dbReference type="NCBI Taxonomy" id="2448030"/>
    <lineage>
        <taxon>Bacteria</taxon>
        <taxon>Bacillati</taxon>
        <taxon>Bacillota</taxon>
        <taxon>Bacilli</taxon>
        <taxon>Bacillales</taxon>
        <taxon>Bacillaceae</taxon>
        <taxon>Oceanobacillus</taxon>
    </lineage>
</organism>
<proteinExistence type="predicted"/>
<dbReference type="RefSeq" id="WP_121525131.1">
    <property type="nucleotide sequence ID" value="NZ_RCHR01000016.1"/>
</dbReference>
<keyword evidence="2" id="KW-1185">Reference proteome</keyword>
<protein>
    <submittedName>
        <fullName evidence="1">Uncharacterized protein</fullName>
    </submittedName>
</protein>
<accession>A0A498D5M3</accession>
<dbReference type="Proteomes" id="UP000270219">
    <property type="component" value="Unassembled WGS sequence"/>
</dbReference>
<dbReference type="AlphaFoldDB" id="A0A498D5M3"/>
<evidence type="ECO:0000313" key="2">
    <source>
        <dbReference type="Proteomes" id="UP000270219"/>
    </source>
</evidence>
<evidence type="ECO:0000313" key="1">
    <source>
        <dbReference type="EMBL" id="RLL39804.1"/>
    </source>
</evidence>